<gene>
    <name evidence="1" type="ORF">NLU04_11335</name>
</gene>
<dbReference type="EMBL" id="CP101397">
    <property type="protein sequence ID" value="UTR79010.1"/>
    <property type="molecule type" value="Genomic_DNA"/>
</dbReference>
<keyword evidence="2" id="KW-1185">Reference proteome</keyword>
<evidence type="ECO:0000313" key="1">
    <source>
        <dbReference type="EMBL" id="UTR79010.1"/>
    </source>
</evidence>
<reference evidence="1" key="1">
    <citation type="submission" date="2022-07" db="EMBL/GenBank/DDBJ databases">
        <title>Genomic of Streptomyces cavourensis F2.</title>
        <authorList>
            <person name="Hu S."/>
            <person name="Liang W."/>
        </authorList>
    </citation>
    <scope>NUCLEOTIDE SEQUENCE</scope>
    <source>
        <strain evidence="1">F2</strain>
    </source>
</reference>
<protein>
    <submittedName>
        <fullName evidence="1">Uncharacterized protein</fullName>
    </submittedName>
</protein>
<proteinExistence type="predicted"/>
<name>A0ABY5F5P5_9ACTN</name>
<dbReference type="GeneID" id="97762796"/>
<evidence type="ECO:0000313" key="2">
    <source>
        <dbReference type="Proteomes" id="UP001058236"/>
    </source>
</evidence>
<organism evidence="1 2">
    <name type="scientific">Streptomyces cavourensis</name>
    <dbReference type="NCBI Taxonomy" id="67258"/>
    <lineage>
        <taxon>Bacteria</taxon>
        <taxon>Bacillati</taxon>
        <taxon>Actinomycetota</taxon>
        <taxon>Actinomycetes</taxon>
        <taxon>Kitasatosporales</taxon>
        <taxon>Streptomycetaceae</taxon>
        <taxon>Streptomyces</taxon>
    </lineage>
</organism>
<sequence>MPVVTPNITRGRRLLLTLFVVAAVLVLAGLLARGLVLLGGLLPDRPGA</sequence>
<accession>A0ABY5F5P5</accession>
<dbReference type="RefSeq" id="WP_162888449.1">
    <property type="nucleotide sequence ID" value="NZ_BMSP01000006.1"/>
</dbReference>
<dbReference type="Proteomes" id="UP001058236">
    <property type="component" value="Chromosome"/>
</dbReference>